<dbReference type="Pfam" id="PF01541">
    <property type="entry name" value="GIY-YIG"/>
    <property type="match status" value="1"/>
</dbReference>
<name>I7IV90_9LACO</name>
<gene>
    <name evidence="2" type="ORF">BN55_03705</name>
</gene>
<proteinExistence type="predicted"/>
<dbReference type="InterPro" id="IPR035901">
    <property type="entry name" value="GIY-YIG_endonuc_sf"/>
</dbReference>
<dbReference type="AlphaFoldDB" id="I7IV90"/>
<dbReference type="PANTHER" id="PTHR47739:SF1">
    <property type="entry name" value="TRNA1(VAL) (ADENINE(37)-N6)-METHYLTRANSFERASE"/>
    <property type="match status" value="1"/>
</dbReference>
<dbReference type="PROSITE" id="PS00092">
    <property type="entry name" value="N6_MTASE"/>
    <property type="match status" value="1"/>
</dbReference>
<dbReference type="GO" id="GO:0003676">
    <property type="term" value="F:nucleic acid binding"/>
    <property type="evidence" value="ECO:0007669"/>
    <property type="project" value="InterPro"/>
</dbReference>
<evidence type="ECO:0000259" key="1">
    <source>
        <dbReference type="PROSITE" id="PS50164"/>
    </source>
</evidence>
<dbReference type="SUPFAM" id="SSF82771">
    <property type="entry name" value="GIY-YIG endonuclease"/>
    <property type="match status" value="1"/>
</dbReference>
<dbReference type="CDD" id="cd10456">
    <property type="entry name" value="GIY-YIG_UPF0213"/>
    <property type="match status" value="1"/>
</dbReference>
<evidence type="ECO:0000313" key="3">
    <source>
        <dbReference type="Proteomes" id="UP000009320"/>
    </source>
</evidence>
<dbReference type="Proteomes" id="UP000009320">
    <property type="component" value="Unassembled WGS sequence"/>
</dbReference>
<dbReference type="STRING" id="1423758.FC41_GL000210"/>
<dbReference type="PROSITE" id="PS50164">
    <property type="entry name" value="GIY_YIG"/>
    <property type="match status" value="1"/>
</dbReference>
<dbReference type="GeneID" id="82846309"/>
<feature type="domain" description="GIY-YIG" evidence="1">
    <location>
        <begin position="259"/>
        <end position="334"/>
    </location>
</feature>
<dbReference type="GO" id="GO:0008757">
    <property type="term" value="F:S-adenosylmethionine-dependent methyltransferase activity"/>
    <property type="evidence" value="ECO:0007669"/>
    <property type="project" value="UniProtKB-ARBA"/>
</dbReference>
<protein>
    <recommendedName>
        <fullName evidence="1">GIY-YIG domain-containing protein</fullName>
    </recommendedName>
</protein>
<dbReference type="PANTHER" id="PTHR47739">
    <property type="entry name" value="TRNA1(VAL) (ADENINE(37)-N6)-METHYLTRANSFERASE"/>
    <property type="match status" value="1"/>
</dbReference>
<evidence type="ECO:0000313" key="2">
    <source>
        <dbReference type="EMBL" id="CCI81028.1"/>
    </source>
</evidence>
<dbReference type="CDD" id="cd02440">
    <property type="entry name" value="AdoMet_MTases"/>
    <property type="match status" value="1"/>
</dbReference>
<dbReference type="Gene3D" id="3.40.1440.10">
    <property type="entry name" value="GIY-YIG endonuclease"/>
    <property type="match status" value="1"/>
</dbReference>
<dbReference type="Pfam" id="PF05175">
    <property type="entry name" value="MTS"/>
    <property type="match status" value="1"/>
</dbReference>
<reference evidence="2 3" key="1">
    <citation type="submission" date="2012-06" db="EMBL/GenBank/DDBJ databases">
        <title>Draft Genome Sequence of Lactobacillus hominis Strain CRBIP 24.179T, isolated from human intestine.</title>
        <authorList>
            <person name="Cousin S."/>
            <person name="Ma L."/>
            <person name="Bizet C."/>
            <person name="Loux V."/>
            <person name="Bouchier C."/>
            <person name="Clermont D."/>
            <person name="Creno S."/>
        </authorList>
    </citation>
    <scope>NUCLEOTIDE SEQUENCE [LARGE SCALE GENOMIC DNA]</scope>
    <source>
        <strain evidence="3">CRBIP 24.179T</strain>
    </source>
</reference>
<dbReference type="GO" id="GO:0008170">
    <property type="term" value="F:N-methyltransferase activity"/>
    <property type="evidence" value="ECO:0007669"/>
    <property type="project" value="UniProtKB-ARBA"/>
</dbReference>
<dbReference type="OrthoDB" id="9777257at2"/>
<dbReference type="GO" id="GO:0032259">
    <property type="term" value="P:methylation"/>
    <property type="evidence" value="ECO:0007669"/>
    <property type="project" value="InterPro"/>
</dbReference>
<dbReference type="EMBL" id="CAKE01000001">
    <property type="protein sequence ID" value="CCI81028.1"/>
    <property type="molecule type" value="Genomic_DNA"/>
</dbReference>
<dbReference type="Gene3D" id="3.40.50.150">
    <property type="entry name" value="Vaccinia Virus protein VP39"/>
    <property type="match status" value="1"/>
</dbReference>
<dbReference type="InterPro" id="IPR007848">
    <property type="entry name" value="Small_mtfrase_dom"/>
</dbReference>
<organism evidence="2 3">
    <name type="scientific">Lactobacillus hominis DSM 23910 = CRBIP 24.179</name>
    <dbReference type="NCBI Taxonomy" id="1423758"/>
    <lineage>
        <taxon>Bacteria</taxon>
        <taxon>Bacillati</taxon>
        <taxon>Bacillota</taxon>
        <taxon>Bacilli</taxon>
        <taxon>Lactobacillales</taxon>
        <taxon>Lactobacillaceae</taxon>
        <taxon>Lactobacillus</taxon>
    </lineage>
</organism>
<dbReference type="eggNOG" id="COG2827">
    <property type="taxonomic scope" value="Bacteria"/>
</dbReference>
<sequence>MAVLKPNERIDYIYSDDRQIIQAKDSFSVTLDSIFLAYFAKNKTHDNYKIVDLCSGNGAVSLYMSYFNRAHYDCVEIQKEIADQANRSVELNHLENRISVHNFNALQAPKKLGKDKYDMIVVNPPYFKVPKGHVINPDEKKAIARHEIAINLEQIIQVSSQMLKMKGKMFMIHRPERLSEIIHYCLNNDLSPKYIQPFVAKKGQDANLVLVEAIKNTGSDGLVLAKDIEVHNEDGSFKKNIQEIIKETPENREKHLAQDKYYFYCLKCADGSFYGGFTNDLKHRLAMHNAGKGAKYTKTRRPVKMIYYEEFDDKRLALKREYWFKHHSRAWKEKFLKEHNVKF</sequence>
<dbReference type="PATRIC" id="fig|1423758.3.peg.214"/>
<dbReference type="SUPFAM" id="SSF53335">
    <property type="entry name" value="S-adenosyl-L-methionine-dependent methyltransferases"/>
    <property type="match status" value="1"/>
</dbReference>
<keyword evidence="3" id="KW-1185">Reference proteome</keyword>
<dbReference type="RefSeq" id="WP_008469629.1">
    <property type="nucleotide sequence ID" value="NZ_AYZP01000001.1"/>
</dbReference>
<accession>I7IV90</accession>
<dbReference type="InterPro" id="IPR000305">
    <property type="entry name" value="GIY-YIG_endonuc"/>
</dbReference>
<dbReference type="InterPro" id="IPR029063">
    <property type="entry name" value="SAM-dependent_MTases_sf"/>
</dbReference>
<dbReference type="eggNOG" id="COG4123">
    <property type="taxonomic scope" value="Bacteria"/>
</dbReference>
<dbReference type="InterPro" id="IPR002052">
    <property type="entry name" value="DNA_methylase_N6_adenine_CS"/>
</dbReference>
<comment type="caution">
    <text evidence="2">The sequence shown here is derived from an EMBL/GenBank/DDBJ whole genome shotgun (WGS) entry which is preliminary data.</text>
</comment>
<dbReference type="InterPro" id="IPR050210">
    <property type="entry name" value="tRNA_Adenine-N(6)_MTase"/>
</dbReference>